<accession>A0ABD1HFB5</accession>
<reference evidence="2 3" key="1">
    <citation type="submission" date="2024-06" db="EMBL/GenBank/DDBJ databases">
        <title>A chromosome level genome sequence of Diviner's sage (Salvia divinorum).</title>
        <authorList>
            <person name="Ford S.A."/>
            <person name="Ro D.-K."/>
            <person name="Ness R.W."/>
            <person name="Phillips M.A."/>
        </authorList>
    </citation>
    <scope>NUCLEOTIDE SEQUENCE [LARGE SCALE GENOMIC DNA]</scope>
    <source>
        <strain evidence="2">SAF-2024a</strain>
        <tissue evidence="2">Leaf</tissue>
    </source>
</reference>
<organism evidence="2 3">
    <name type="scientific">Salvia divinorum</name>
    <name type="common">Maria pastora</name>
    <name type="synonym">Diviner's sage</name>
    <dbReference type="NCBI Taxonomy" id="28513"/>
    <lineage>
        <taxon>Eukaryota</taxon>
        <taxon>Viridiplantae</taxon>
        <taxon>Streptophyta</taxon>
        <taxon>Embryophyta</taxon>
        <taxon>Tracheophyta</taxon>
        <taxon>Spermatophyta</taxon>
        <taxon>Magnoliopsida</taxon>
        <taxon>eudicotyledons</taxon>
        <taxon>Gunneridae</taxon>
        <taxon>Pentapetalae</taxon>
        <taxon>asterids</taxon>
        <taxon>lamiids</taxon>
        <taxon>Lamiales</taxon>
        <taxon>Lamiaceae</taxon>
        <taxon>Nepetoideae</taxon>
        <taxon>Mentheae</taxon>
        <taxon>Salviinae</taxon>
        <taxon>Salvia</taxon>
        <taxon>Salvia subgen. Calosphace</taxon>
    </lineage>
</organism>
<gene>
    <name evidence="2" type="ORF">AAHA92_15618</name>
</gene>
<comment type="caution">
    <text evidence="2">The sequence shown here is derived from an EMBL/GenBank/DDBJ whole genome shotgun (WGS) entry which is preliminary data.</text>
</comment>
<dbReference type="Proteomes" id="UP001567538">
    <property type="component" value="Unassembled WGS sequence"/>
</dbReference>
<feature type="compositionally biased region" description="Polar residues" evidence="1">
    <location>
        <begin position="13"/>
        <end position="37"/>
    </location>
</feature>
<name>A0ABD1HFB5_SALDI</name>
<proteinExistence type="predicted"/>
<evidence type="ECO:0000256" key="1">
    <source>
        <dbReference type="SAM" id="MobiDB-lite"/>
    </source>
</evidence>
<keyword evidence="3" id="KW-1185">Reference proteome</keyword>
<protein>
    <submittedName>
        <fullName evidence="2">Uncharacterized protein</fullName>
    </submittedName>
</protein>
<evidence type="ECO:0000313" key="3">
    <source>
        <dbReference type="Proteomes" id="UP001567538"/>
    </source>
</evidence>
<dbReference type="EMBL" id="JBEAFC010000006">
    <property type="protein sequence ID" value="KAL1555141.1"/>
    <property type="molecule type" value="Genomic_DNA"/>
</dbReference>
<evidence type="ECO:0000313" key="2">
    <source>
        <dbReference type="EMBL" id="KAL1555141.1"/>
    </source>
</evidence>
<sequence length="106" mass="12168">MLSRQAESMGHNVLQQGLSGSGQMEPMHQQNKLQQGPSVEIEPMHQQNELQQERGSTSQQVGSMHQHDGFNLDSNVNMEHGSTFRQVQLMHQPYPNAFQQRMHKLY</sequence>
<dbReference type="AlphaFoldDB" id="A0ABD1HFB5"/>
<feature type="region of interest" description="Disordered" evidence="1">
    <location>
        <begin position="1"/>
        <end position="77"/>
    </location>
</feature>
<feature type="compositionally biased region" description="Polar residues" evidence="1">
    <location>
        <begin position="45"/>
        <end position="63"/>
    </location>
</feature>